<dbReference type="KEGG" id="aaeo:BJI67_03415"/>
<organism evidence="2 3">
    <name type="scientific">Acidihalobacter aeolianus</name>
    <dbReference type="NCBI Taxonomy" id="2792603"/>
    <lineage>
        <taxon>Bacteria</taxon>
        <taxon>Pseudomonadati</taxon>
        <taxon>Pseudomonadota</taxon>
        <taxon>Gammaproteobacteria</taxon>
        <taxon>Chromatiales</taxon>
        <taxon>Ectothiorhodospiraceae</taxon>
        <taxon>Acidihalobacter</taxon>
    </lineage>
</organism>
<evidence type="ECO:0000313" key="2">
    <source>
        <dbReference type="EMBL" id="AOV18395.1"/>
    </source>
</evidence>
<accession>A0A1D8KBQ8</accession>
<dbReference type="Proteomes" id="UP000095342">
    <property type="component" value="Chromosome"/>
</dbReference>
<dbReference type="Gene3D" id="2.130.10.10">
    <property type="entry name" value="YVTN repeat-like/Quinoprotein amine dehydrogenase"/>
    <property type="match status" value="2"/>
</dbReference>
<dbReference type="PANTHER" id="PTHR47197:SF3">
    <property type="entry name" value="DIHYDRO-HEME D1 DEHYDROGENASE"/>
    <property type="match status" value="1"/>
</dbReference>
<keyword evidence="1" id="KW-0732">Signal</keyword>
<dbReference type="Pfam" id="PF02239">
    <property type="entry name" value="Cytochrom_D1"/>
    <property type="match status" value="1"/>
</dbReference>
<evidence type="ECO:0008006" key="4">
    <source>
        <dbReference type="Google" id="ProtNLM"/>
    </source>
</evidence>
<sequence>MSLSFAPHVRRIVNLVTLCVALPAVAHAGGLQRLFPEPVYVDMQQTGDIEEFPRQVVWHGYPDCHYVEVGPKGNLLMISGFKTGRIYFADAHNGRKLATVRIGRVVQGVNISPTGQLGVAVDTSAGAIKLINLRDFKVTRTIPVGRMPHNLVFSKHGHLAYVSVQGADKIAVVDIRAGKVLRDIPLPGMTGPHNLALSPDGRTLWVRNHPAPHQDGTVAVVDLATGRVKRYIHVGLFHGGMDVLADGKLAFTTDIGGDTVDAINTRSLKVVRRIDVGAGPHGVRSSDNGRYVYSATTRGNQLAVIDARTLKVLRRIPLHGRFGFWLAVRGRP</sequence>
<dbReference type="InterPro" id="IPR015943">
    <property type="entry name" value="WD40/YVTN_repeat-like_dom_sf"/>
</dbReference>
<dbReference type="PANTHER" id="PTHR47197">
    <property type="entry name" value="PROTEIN NIRF"/>
    <property type="match status" value="1"/>
</dbReference>
<proteinExistence type="predicted"/>
<feature type="chain" id="PRO_5009109846" description="YncE family protein" evidence="1">
    <location>
        <begin position="29"/>
        <end position="332"/>
    </location>
</feature>
<name>A0A1D8KBQ8_9GAMM</name>
<dbReference type="AlphaFoldDB" id="A0A1D8KBQ8"/>
<gene>
    <name evidence="2" type="ORF">BJI67_03415</name>
</gene>
<dbReference type="EMBL" id="CP017448">
    <property type="protein sequence ID" value="AOV18395.1"/>
    <property type="molecule type" value="Genomic_DNA"/>
</dbReference>
<keyword evidence="3" id="KW-1185">Reference proteome</keyword>
<reference evidence="2 3" key="1">
    <citation type="submission" date="2016-09" db="EMBL/GenBank/DDBJ databases">
        <title>Acidihalobacter prosperus V6 (DSM14174).</title>
        <authorList>
            <person name="Khaleque H.N."/>
            <person name="Ramsay J.P."/>
            <person name="Murphy R.J.T."/>
            <person name="Kaksonen A.H."/>
            <person name="Boxall N.J."/>
            <person name="Watkin E.L.J."/>
        </authorList>
    </citation>
    <scope>NUCLEOTIDE SEQUENCE [LARGE SCALE GENOMIC DNA]</scope>
    <source>
        <strain evidence="2 3">V6</strain>
    </source>
</reference>
<evidence type="ECO:0000256" key="1">
    <source>
        <dbReference type="SAM" id="SignalP"/>
    </source>
</evidence>
<dbReference type="InterPro" id="IPR051200">
    <property type="entry name" value="Host-pathogen_enzymatic-act"/>
</dbReference>
<feature type="signal peptide" evidence="1">
    <location>
        <begin position="1"/>
        <end position="28"/>
    </location>
</feature>
<protein>
    <recommendedName>
        <fullName evidence="4">YncE family protein</fullName>
    </recommendedName>
</protein>
<dbReference type="SUPFAM" id="SSF51004">
    <property type="entry name" value="C-terminal (heme d1) domain of cytochrome cd1-nitrite reductase"/>
    <property type="match status" value="1"/>
</dbReference>
<dbReference type="InterPro" id="IPR011048">
    <property type="entry name" value="Haem_d1_sf"/>
</dbReference>
<evidence type="ECO:0000313" key="3">
    <source>
        <dbReference type="Proteomes" id="UP000095342"/>
    </source>
</evidence>